<accession>A0AAV7QE42</accession>
<proteinExistence type="predicted"/>
<dbReference type="PANTHER" id="PTHR10058">
    <property type="entry name" value="MACROPHAGE COLONY STIMULATING FACTOR"/>
    <property type="match status" value="1"/>
</dbReference>
<dbReference type="GO" id="GO:0008083">
    <property type="term" value="F:growth factor activity"/>
    <property type="evidence" value="ECO:0007669"/>
    <property type="project" value="InterPro"/>
</dbReference>
<evidence type="ECO:0000313" key="2">
    <source>
        <dbReference type="EMBL" id="KAJ1137782.1"/>
    </source>
</evidence>
<evidence type="ECO:0000313" key="3">
    <source>
        <dbReference type="Proteomes" id="UP001066276"/>
    </source>
</evidence>
<gene>
    <name evidence="2" type="ORF">NDU88_004178</name>
</gene>
<feature type="region of interest" description="Disordered" evidence="1">
    <location>
        <begin position="618"/>
        <end position="685"/>
    </location>
</feature>
<name>A0AAV7QE42_PLEWA</name>
<comment type="caution">
    <text evidence="2">The sequence shown here is derived from an EMBL/GenBank/DDBJ whole genome shotgun (WGS) entry which is preliminary data.</text>
</comment>
<dbReference type="GO" id="GO:0005615">
    <property type="term" value="C:extracellular space"/>
    <property type="evidence" value="ECO:0007669"/>
    <property type="project" value="TreeGrafter"/>
</dbReference>
<dbReference type="SUPFAM" id="SSF47266">
    <property type="entry name" value="4-helical cytokines"/>
    <property type="match status" value="1"/>
</dbReference>
<protein>
    <submittedName>
        <fullName evidence="2">Uncharacterized protein</fullName>
    </submittedName>
</protein>
<reference evidence="2" key="1">
    <citation type="journal article" date="2022" name="bioRxiv">
        <title>Sequencing and chromosome-scale assembly of the giantPleurodeles waltlgenome.</title>
        <authorList>
            <person name="Brown T."/>
            <person name="Elewa A."/>
            <person name="Iarovenko S."/>
            <person name="Subramanian E."/>
            <person name="Araus A.J."/>
            <person name="Petzold A."/>
            <person name="Susuki M."/>
            <person name="Suzuki K.-i.T."/>
            <person name="Hayashi T."/>
            <person name="Toyoda A."/>
            <person name="Oliveira C."/>
            <person name="Osipova E."/>
            <person name="Leigh N.D."/>
            <person name="Simon A."/>
            <person name="Yun M.H."/>
        </authorList>
    </citation>
    <scope>NUCLEOTIDE SEQUENCE</scope>
    <source>
        <strain evidence="2">20211129_DDA</strain>
        <tissue evidence="2">Liver</tissue>
    </source>
</reference>
<sequence length="685" mass="74114">MEDLIGNQPQTSCNVTFSFVDLPNMHADDQQKACYVLRAIPWVGRILKRQTASYTSSSTNFNHSSELKKLYDSLLSEHCLRRDERSIGDPERCSRKYSMNSRDMLMMVKDIFTITKDLLVKKHVECADPYDTCEDLEDFDDEEEPEATTTTGPTQCTCSCLMSGPTGSLLMPVKPDSPQQHSKDSTGMKEKIPTLHLPTVSKEGGVRVARTTQNIPRSPESLKAPDVLESHMTSTIIMSASTAEPEHVSLLEAHRSGLLSAEIQTASTLVSYHQSVSGSNKKVQEDHGSQGTDDSSLALGVGRGHMFHTQAEDFISGSSTTLVGPSARPRSAVTKEAITEKTSTEDWSFDSRELTVSVSEKAAASQSSTEDRTIFSSEAPVSVSEEVLFHHSSTEDRATVSTEAHATYTKEAALQQQSTDDMTIGRSETPMYVSEGTVLHQLATEYTTTISIEDSESVHVEADPQQPSTEDNVIGNTKDLHQETSIEKKNGLSVTATVLAMNDDDLHRTSVPMDSLVSTEASVSVTEETSSNPLPSKESPFGSTKASKFVSENSVVHRPSFLDSTTGSAQIPLTRQASNSRRRSVYRAGPCVPGGAVHCGAPFGTEWTSLLQASKPDFKTRATESNHQNSATGGEASEHAADGPAGDGGGLSCHLTARAQNNDGRDGNHSFEMRAGTLMQPDLGH</sequence>
<dbReference type="Pfam" id="PF05337">
    <property type="entry name" value="CSF-1"/>
    <property type="match status" value="1"/>
</dbReference>
<dbReference type="Gene3D" id="1.20.1250.10">
    <property type="match status" value="1"/>
</dbReference>
<dbReference type="PANTHER" id="PTHR10058:SF0">
    <property type="entry name" value="MACROPHAGE COLONY-STIMULATING FACTOR 1"/>
    <property type="match status" value="1"/>
</dbReference>
<dbReference type="InterPro" id="IPR008001">
    <property type="entry name" value="MCSF-1"/>
</dbReference>
<organism evidence="2 3">
    <name type="scientific">Pleurodeles waltl</name>
    <name type="common">Iberian ribbed newt</name>
    <dbReference type="NCBI Taxonomy" id="8319"/>
    <lineage>
        <taxon>Eukaryota</taxon>
        <taxon>Metazoa</taxon>
        <taxon>Chordata</taxon>
        <taxon>Craniata</taxon>
        <taxon>Vertebrata</taxon>
        <taxon>Euteleostomi</taxon>
        <taxon>Amphibia</taxon>
        <taxon>Batrachia</taxon>
        <taxon>Caudata</taxon>
        <taxon>Salamandroidea</taxon>
        <taxon>Salamandridae</taxon>
        <taxon>Pleurodelinae</taxon>
        <taxon>Pleurodeles</taxon>
    </lineage>
</organism>
<dbReference type="GO" id="GO:0005125">
    <property type="term" value="F:cytokine activity"/>
    <property type="evidence" value="ECO:0007669"/>
    <property type="project" value="InterPro"/>
</dbReference>
<dbReference type="AlphaFoldDB" id="A0AAV7QE42"/>
<feature type="compositionally biased region" description="Polar residues" evidence="1">
    <location>
        <begin position="562"/>
        <end position="579"/>
    </location>
</feature>
<feature type="region of interest" description="Disordered" evidence="1">
    <location>
        <begin position="561"/>
        <end position="583"/>
    </location>
</feature>
<dbReference type="EMBL" id="JANPWB010000010">
    <property type="protein sequence ID" value="KAJ1137782.1"/>
    <property type="molecule type" value="Genomic_DNA"/>
</dbReference>
<feature type="region of interest" description="Disordered" evidence="1">
    <location>
        <begin position="515"/>
        <end position="545"/>
    </location>
</feature>
<evidence type="ECO:0000256" key="1">
    <source>
        <dbReference type="SAM" id="MobiDB-lite"/>
    </source>
</evidence>
<feature type="compositionally biased region" description="Basic and acidic residues" evidence="1">
    <location>
        <begin position="663"/>
        <end position="672"/>
    </location>
</feature>
<feature type="region of interest" description="Disordered" evidence="1">
    <location>
        <begin position="277"/>
        <end position="297"/>
    </location>
</feature>
<feature type="compositionally biased region" description="Low complexity" evidence="1">
    <location>
        <begin position="515"/>
        <end position="531"/>
    </location>
</feature>
<dbReference type="GO" id="GO:0016020">
    <property type="term" value="C:membrane"/>
    <property type="evidence" value="ECO:0007669"/>
    <property type="project" value="InterPro"/>
</dbReference>
<dbReference type="InterPro" id="IPR009079">
    <property type="entry name" value="4_helix_cytokine-like_core"/>
</dbReference>
<keyword evidence="3" id="KW-1185">Reference proteome</keyword>
<dbReference type="Proteomes" id="UP001066276">
    <property type="component" value="Chromosome 6"/>
</dbReference>
<dbReference type="GO" id="GO:0045651">
    <property type="term" value="P:positive regulation of macrophage differentiation"/>
    <property type="evidence" value="ECO:0007669"/>
    <property type="project" value="TreeGrafter"/>
</dbReference>
<dbReference type="GO" id="GO:0030316">
    <property type="term" value="P:osteoclast differentiation"/>
    <property type="evidence" value="ECO:0007669"/>
    <property type="project" value="TreeGrafter"/>
</dbReference>
<feature type="region of interest" description="Disordered" evidence="1">
    <location>
        <begin position="318"/>
        <end position="339"/>
    </location>
</feature>